<dbReference type="Pfam" id="PF01636">
    <property type="entry name" value="APH"/>
    <property type="match status" value="1"/>
</dbReference>
<dbReference type="InterPro" id="IPR041726">
    <property type="entry name" value="ACAD10_11_N"/>
</dbReference>
<feature type="domain" description="Aminoglycoside phosphotransferase" evidence="1">
    <location>
        <begin position="34"/>
        <end position="257"/>
    </location>
</feature>
<dbReference type="InterPro" id="IPR011009">
    <property type="entry name" value="Kinase-like_dom_sf"/>
</dbReference>
<sequence>MSDDTVSARFDLPRLAAWMDEVGLPGGGAPLAAVQISGGAQNEIYEIRRGEHRSVLRIPPAAAPSERDKGILREWRITAALRGTDVPHAPGIAVCADPQVLGRAFYLMGYVDGWSPMQHQKAWPEPFATDAQARAELAYQLAEGIALLSRVDWRAQGLGDLGRPEGFHERQVQRWTSMFERSRGRDIEGMDTATAWLSAHRPLDFVPGIMHGDYQWANVMYRHGGPARLAAIVDWEMGTIGDPKLDLAWALTDWPQSYVDMRDMPPREQMVARFAEISGRQVDDLDYYLILARWKLAIVLEQGYQRAGDNPKLQAFGPLVPRLMRGAAELAESTDYRS</sequence>
<dbReference type="SUPFAM" id="SSF56112">
    <property type="entry name" value="Protein kinase-like (PK-like)"/>
    <property type="match status" value="1"/>
</dbReference>
<evidence type="ECO:0000313" key="3">
    <source>
        <dbReference type="Proteomes" id="UP000255355"/>
    </source>
</evidence>
<dbReference type="PANTHER" id="PTHR21310">
    <property type="entry name" value="AMINOGLYCOSIDE PHOSPHOTRANSFERASE-RELATED-RELATED"/>
    <property type="match status" value="1"/>
</dbReference>
<dbReference type="AlphaFoldDB" id="A0A370GLH8"/>
<dbReference type="STRING" id="1210089.GCA_001613165_07807"/>
<dbReference type="Proteomes" id="UP000255355">
    <property type="component" value="Unassembled WGS sequence"/>
</dbReference>
<comment type="caution">
    <text evidence="2">The sequence shown here is derived from an EMBL/GenBank/DDBJ whole genome shotgun (WGS) entry which is preliminary data.</text>
</comment>
<dbReference type="RefSeq" id="WP_068032331.1">
    <property type="nucleotide sequence ID" value="NZ_QQAZ01000016.1"/>
</dbReference>
<dbReference type="InterPro" id="IPR051678">
    <property type="entry name" value="AGP_Transferase"/>
</dbReference>
<evidence type="ECO:0000259" key="1">
    <source>
        <dbReference type="Pfam" id="PF01636"/>
    </source>
</evidence>
<dbReference type="OrthoDB" id="3806873at2"/>
<accession>A0A370GLH8</accession>
<dbReference type="Gene3D" id="3.90.1200.10">
    <property type="match status" value="1"/>
</dbReference>
<name>A0A370GLH8_9NOCA</name>
<dbReference type="Gene3D" id="3.30.200.20">
    <property type="entry name" value="Phosphorylase Kinase, domain 1"/>
    <property type="match status" value="1"/>
</dbReference>
<protein>
    <submittedName>
        <fullName evidence="2">Aminoglycoside phosphotransferase (APT) family kinase protein</fullName>
    </submittedName>
</protein>
<proteinExistence type="predicted"/>
<dbReference type="CDD" id="cd05154">
    <property type="entry name" value="ACAD10_11_N-like"/>
    <property type="match status" value="1"/>
</dbReference>
<organism evidence="2 3">
    <name type="scientific">Nocardia mexicana</name>
    <dbReference type="NCBI Taxonomy" id="279262"/>
    <lineage>
        <taxon>Bacteria</taxon>
        <taxon>Bacillati</taxon>
        <taxon>Actinomycetota</taxon>
        <taxon>Actinomycetes</taxon>
        <taxon>Mycobacteriales</taxon>
        <taxon>Nocardiaceae</taxon>
        <taxon>Nocardia</taxon>
    </lineage>
</organism>
<evidence type="ECO:0000313" key="2">
    <source>
        <dbReference type="EMBL" id="RDI44622.1"/>
    </source>
</evidence>
<keyword evidence="2" id="KW-0418">Kinase</keyword>
<keyword evidence="2" id="KW-0808">Transferase</keyword>
<reference evidence="2 3" key="1">
    <citation type="submission" date="2018-07" db="EMBL/GenBank/DDBJ databases">
        <title>Genomic Encyclopedia of Type Strains, Phase IV (KMG-IV): sequencing the most valuable type-strain genomes for metagenomic binning, comparative biology and taxonomic classification.</title>
        <authorList>
            <person name="Goeker M."/>
        </authorList>
    </citation>
    <scope>NUCLEOTIDE SEQUENCE [LARGE SCALE GENOMIC DNA]</scope>
    <source>
        <strain evidence="2 3">DSM 44952</strain>
    </source>
</reference>
<dbReference type="InterPro" id="IPR002575">
    <property type="entry name" value="Aminoglycoside_PTrfase"/>
</dbReference>
<keyword evidence="3" id="KW-1185">Reference proteome</keyword>
<dbReference type="PANTHER" id="PTHR21310:SF40">
    <property type="entry name" value="AMINOGLYCOSIDE PHOSPHOTRANSFERASE DOMAIN-CONTAINING PROTEIN-RELATED"/>
    <property type="match status" value="1"/>
</dbReference>
<dbReference type="GO" id="GO:0016301">
    <property type="term" value="F:kinase activity"/>
    <property type="evidence" value="ECO:0007669"/>
    <property type="project" value="UniProtKB-KW"/>
</dbReference>
<gene>
    <name evidence="2" type="ORF">DFR68_1168</name>
</gene>
<dbReference type="EMBL" id="QQAZ01000016">
    <property type="protein sequence ID" value="RDI44622.1"/>
    <property type="molecule type" value="Genomic_DNA"/>
</dbReference>